<reference evidence="1" key="1">
    <citation type="submission" date="2019-11" db="EMBL/GenBank/DDBJ databases">
        <authorList>
            <person name="Feng L."/>
        </authorList>
    </citation>
    <scope>NUCLEOTIDE SEQUENCE</scope>
    <source>
        <strain evidence="1">RgnavusLFYP19</strain>
    </source>
</reference>
<proteinExistence type="predicted"/>
<organism evidence="1">
    <name type="scientific">Mediterraneibacter gnavus</name>
    <name type="common">Ruminococcus gnavus</name>
    <dbReference type="NCBI Taxonomy" id="33038"/>
    <lineage>
        <taxon>Bacteria</taxon>
        <taxon>Bacillati</taxon>
        <taxon>Bacillota</taxon>
        <taxon>Clostridia</taxon>
        <taxon>Lachnospirales</taxon>
        <taxon>Lachnospiraceae</taxon>
        <taxon>Mediterraneibacter</taxon>
    </lineage>
</organism>
<dbReference type="AlphaFoldDB" id="A0A6N2YH12"/>
<accession>A0A6N2YH12</accession>
<evidence type="ECO:0000313" key="1">
    <source>
        <dbReference type="EMBL" id="VYT66174.1"/>
    </source>
</evidence>
<gene>
    <name evidence="1" type="ORF">RGLFYP19_00389</name>
</gene>
<name>A0A6N2YH12_MEDGN</name>
<sequence length="116" mass="13607">MSFLQEEIDMNDSEARRRELLRQTRRLYHETGRSTPVIHPRYGNLTTSVTEDDAAEDHSFLFRLGLSILCFACFVWMDYGKIEVAEVNSGRILNEIEKQITPEEMKEELIQVWKAL</sequence>
<protein>
    <submittedName>
        <fullName evidence="1">Uncharacterized protein</fullName>
    </submittedName>
</protein>
<dbReference type="EMBL" id="CACRUK010000004">
    <property type="protein sequence ID" value="VYT66174.1"/>
    <property type="molecule type" value="Genomic_DNA"/>
</dbReference>